<comment type="catalytic activity">
    <reaction evidence="1">
        <text>an L-aminoacyl-L-amino acid + H2O = 2 an L-alpha-amino acid</text>
        <dbReference type="Rhea" id="RHEA:48940"/>
        <dbReference type="ChEBI" id="CHEBI:15377"/>
        <dbReference type="ChEBI" id="CHEBI:59869"/>
        <dbReference type="ChEBI" id="CHEBI:77460"/>
    </reaction>
</comment>
<accession>A0A975IEB3</accession>
<dbReference type="Gene3D" id="3.60.60.10">
    <property type="entry name" value="Penicillin V Acylase, Chain A"/>
    <property type="match status" value="1"/>
</dbReference>
<organism evidence="2 3">
    <name type="scientific">Treponema parvum</name>
    <dbReference type="NCBI Taxonomy" id="138851"/>
    <lineage>
        <taxon>Bacteria</taxon>
        <taxon>Pseudomonadati</taxon>
        <taxon>Spirochaetota</taxon>
        <taxon>Spirochaetia</taxon>
        <taxon>Spirochaetales</taxon>
        <taxon>Treponemataceae</taxon>
        <taxon>Treponema</taxon>
    </lineage>
</organism>
<dbReference type="GO" id="GO:0016805">
    <property type="term" value="F:dipeptidase activity"/>
    <property type="evidence" value="ECO:0007669"/>
    <property type="project" value="UniProtKB-KW"/>
</dbReference>
<protein>
    <recommendedName>
        <fullName evidence="1">Dipeptidase</fullName>
        <ecNumber evidence="1">3.4.-.-</ecNumber>
    </recommendedName>
</protein>
<comment type="similarity">
    <text evidence="1">Belongs to the peptidase C69 family.</text>
</comment>
<name>A0A975IEB3_9SPIR</name>
<dbReference type="EC" id="3.4.-.-" evidence="1"/>
<dbReference type="EMBL" id="CP054142">
    <property type="protein sequence ID" value="QTQ13875.1"/>
    <property type="molecule type" value="Genomic_DNA"/>
</dbReference>
<dbReference type="KEGG" id="tpav:HRQ91_05070"/>
<evidence type="ECO:0000313" key="3">
    <source>
        <dbReference type="Proteomes" id="UP000671908"/>
    </source>
</evidence>
<keyword evidence="1" id="KW-0224">Dipeptidase</keyword>
<keyword evidence="3" id="KW-1185">Reference proteome</keyword>
<sequence>MCFSIIAGKNATTTGNVLVGVNNDWPGYPGHIHFVPRKQHARDAVYTLSNGIKIPQVETTNAYTHTTTAYETGHYSESWWGGVNEHQVSVGMQGVYSFKSFTSKPGLEADDLTILVLERGKTARQSIEMLGELIEKYGFGVSAIEGAAGCCNISVADPNEGFFLEVAPGGIWCAKRVADDEAECRPNCFGTQVIDFDDPVNFLWSKNIVSHAVEQGWYDDKSGKPFNFYEIYSDNDSINEFGKASDPVNAYRRWRAVNLVSGKDFALEDMVYGAKVNRKLSVRDIADLISDSSEGSKYDLSKAPEAGQFKNPFWMETSTSVGWAGTVVSMVVEFRRDMPKEIGTLAWFSYGNTLISPFLPCYLGSEGMPHAYSIGEINEFDPKSAWWTFQDVGQLCYRNYQKIAKEWIIPVFRQFETEQFEVQPDLEAFLIKLYEKNPEAAKRLMRTYTHSQANTAMELAQQLSKEIKGRFLANTIIE</sequence>
<dbReference type="Pfam" id="PF03577">
    <property type="entry name" value="Peptidase_C69"/>
    <property type="match status" value="1"/>
</dbReference>
<dbReference type="PANTHER" id="PTHR12994">
    <property type="entry name" value="SECERNIN"/>
    <property type="match status" value="1"/>
</dbReference>
<dbReference type="RefSeq" id="WP_210120548.1">
    <property type="nucleotide sequence ID" value="NZ_CP054142.1"/>
</dbReference>
<reference evidence="2 3" key="1">
    <citation type="journal article" date="2021" name="Microbiol. Resour. Announc.">
        <title>Complete Genome Sequences of Three Human Oral Treponema parvum Isolates.</title>
        <authorList>
            <person name="Zeng H."/>
            <person name="Watt R.M."/>
        </authorList>
    </citation>
    <scope>NUCLEOTIDE SEQUENCE [LARGE SCALE GENOMIC DNA]</scope>
    <source>
        <strain evidence="2 3">ATCC 700770</strain>
    </source>
</reference>
<keyword evidence="1" id="KW-0378">Hydrolase</keyword>
<dbReference type="GO" id="GO:0070004">
    <property type="term" value="F:cysteine-type exopeptidase activity"/>
    <property type="evidence" value="ECO:0007669"/>
    <property type="project" value="InterPro"/>
</dbReference>
<evidence type="ECO:0000256" key="1">
    <source>
        <dbReference type="RuleBase" id="RU364089"/>
    </source>
</evidence>
<dbReference type="AlphaFoldDB" id="A0A975IEB3"/>
<dbReference type="InterPro" id="IPR005322">
    <property type="entry name" value="Peptidase_C69"/>
</dbReference>
<dbReference type="PANTHER" id="PTHR12994:SF17">
    <property type="entry name" value="LD30995P"/>
    <property type="match status" value="1"/>
</dbReference>
<evidence type="ECO:0000313" key="2">
    <source>
        <dbReference type="EMBL" id="QTQ13875.1"/>
    </source>
</evidence>
<dbReference type="GO" id="GO:0006508">
    <property type="term" value="P:proteolysis"/>
    <property type="evidence" value="ECO:0007669"/>
    <property type="project" value="UniProtKB-KW"/>
</dbReference>
<dbReference type="Proteomes" id="UP000671908">
    <property type="component" value="Chromosome"/>
</dbReference>
<gene>
    <name evidence="2" type="ORF">HRQ91_05070</name>
</gene>
<proteinExistence type="inferred from homology"/>
<keyword evidence="1" id="KW-0645">Protease</keyword>